<dbReference type="Proteomes" id="UP000325333">
    <property type="component" value="Unassembled WGS sequence"/>
</dbReference>
<evidence type="ECO:0000259" key="2">
    <source>
        <dbReference type="Pfam" id="PF09374"/>
    </source>
</evidence>
<name>A0A5B0KZ67_9PROT</name>
<dbReference type="SUPFAM" id="SSF53955">
    <property type="entry name" value="Lysozyme-like"/>
    <property type="match status" value="1"/>
</dbReference>
<evidence type="ECO:0000313" key="4">
    <source>
        <dbReference type="Proteomes" id="UP000325333"/>
    </source>
</evidence>
<feature type="domain" description="TtsA-like Glycoside hydrolase family 108" evidence="1">
    <location>
        <begin position="11"/>
        <end position="88"/>
    </location>
</feature>
<proteinExistence type="predicted"/>
<dbReference type="InterPro" id="IPR008565">
    <property type="entry name" value="TtsA-like_GH18_dom"/>
</dbReference>
<dbReference type="Gene3D" id="1.20.141.10">
    <property type="entry name" value="Chitosanase, subunit A, domain 1"/>
    <property type="match status" value="1"/>
</dbReference>
<protein>
    <submittedName>
        <fullName evidence="3">Uncharacterized protein</fullName>
    </submittedName>
</protein>
<accession>A0A5B0KZ67</accession>
<dbReference type="Pfam" id="PF05838">
    <property type="entry name" value="Glyco_hydro_108"/>
    <property type="match status" value="1"/>
</dbReference>
<dbReference type="InterPro" id="IPR018537">
    <property type="entry name" value="Peptidoglycan-bd_3"/>
</dbReference>
<gene>
    <name evidence="3" type="ORF">FH063_001314</name>
</gene>
<organism evidence="3 4">
    <name type="scientific">Azospirillum argentinense</name>
    <dbReference type="NCBI Taxonomy" id="2970906"/>
    <lineage>
        <taxon>Bacteria</taxon>
        <taxon>Pseudomonadati</taxon>
        <taxon>Pseudomonadota</taxon>
        <taxon>Alphaproteobacteria</taxon>
        <taxon>Rhodospirillales</taxon>
        <taxon>Azospirillaceae</taxon>
        <taxon>Azospirillum</taxon>
    </lineage>
</organism>
<evidence type="ECO:0000313" key="3">
    <source>
        <dbReference type="EMBL" id="KAA1057146.1"/>
    </source>
</evidence>
<reference evidence="3 4" key="1">
    <citation type="submission" date="2019-07" db="EMBL/GenBank/DDBJ databases">
        <title>Genome sequencing of the stress-tolerant strain Azospirillum brasilense Az19.</title>
        <authorList>
            <person name="Maroniche G.A."/>
            <person name="Garcia J.E."/>
            <person name="Pagnussat L."/>
            <person name="Amenta M."/>
            <person name="Creus C.M."/>
        </authorList>
    </citation>
    <scope>NUCLEOTIDE SEQUENCE [LARGE SCALE GENOMIC DNA]</scope>
    <source>
        <strain evidence="3 4">Az19</strain>
    </source>
</reference>
<dbReference type="RefSeq" id="WP_211103652.1">
    <property type="nucleotide sequence ID" value="NZ_VEWN01000002.1"/>
</dbReference>
<sequence length="163" mass="17536">MTSPNFDAALAFVLLKEGGPAITDDPRDPGGLTRWGISKRSYPDLDIRNLTRDQAAAIYRRDYWDRAGCGNLPAGVALFHFDTAVNQGAGTAAKFLQLAAGVEADGKIGPKTLAAVQRARPADLLVEYAARRADHYGRLPHFPTFGLGWMRRLAACLALAIAA</sequence>
<dbReference type="EMBL" id="VEWN01000002">
    <property type="protein sequence ID" value="KAA1057146.1"/>
    <property type="molecule type" value="Genomic_DNA"/>
</dbReference>
<comment type="caution">
    <text evidence="3">The sequence shown here is derived from an EMBL/GenBank/DDBJ whole genome shotgun (WGS) entry which is preliminary data.</text>
</comment>
<dbReference type="AlphaFoldDB" id="A0A5B0KZ67"/>
<dbReference type="CDD" id="cd13926">
    <property type="entry name" value="N-acetylmuramidase_GH108"/>
    <property type="match status" value="1"/>
</dbReference>
<feature type="domain" description="Peptidoglycan binding" evidence="2">
    <location>
        <begin position="92"/>
        <end position="153"/>
    </location>
</feature>
<evidence type="ECO:0000259" key="1">
    <source>
        <dbReference type="Pfam" id="PF05838"/>
    </source>
</evidence>
<dbReference type="InterPro" id="IPR023346">
    <property type="entry name" value="Lysozyme-like_dom_sf"/>
</dbReference>
<dbReference type="Pfam" id="PF09374">
    <property type="entry name" value="PG_binding_3"/>
    <property type="match status" value="1"/>
</dbReference>